<dbReference type="Gene3D" id="3.30.460.10">
    <property type="entry name" value="Beta Polymerase, domain 2"/>
    <property type="match status" value="2"/>
</dbReference>
<dbReference type="Gene3D" id="1.20.120.330">
    <property type="entry name" value="Nucleotidyltransferases domain 2"/>
    <property type="match status" value="2"/>
</dbReference>
<dbReference type="SUPFAM" id="SSF81301">
    <property type="entry name" value="Nucleotidyltransferase"/>
    <property type="match status" value="2"/>
</dbReference>
<dbReference type="PANTHER" id="PTHR30621">
    <property type="entry name" value="GLUTAMINE SYNTHETASE ADENYLYLTRANSFERASE"/>
    <property type="match status" value="1"/>
</dbReference>
<keyword evidence="10" id="KW-1185">Reference proteome</keyword>
<evidence type="ECO:0000256" key="2">
    <source>
        <dbReference type="ARBA" id="ARBA00022695"/>
    </source>
</evidence>
<dbReference type="GO" id="GO:0005524">
    <property type="term" value="F:ATP binding"/>
    <property type="evidence" value="ECO:0007669"/>
    <property type="project" value="UniProtKB-KW"/>
</dbReference>
<dbReference type="GeneID" id="93094315"/>
<feature type="domain" description="PII-uridylyltransferase/Glutamine-synthetase adenylyltransferase" evidence="8">
    <location>
        <begin position="887"/>
        <end position="1030"/>
    </location>
</feature>
<name>A0A087C0R3_9BIFI</name>
<dbReference type="RefSeq" id="WP_033512150.1">
    <property type="nucleotide sequence ID" value="NZ_JDUO01000003.1"/>
</dbReference>
<dbReference type="EC" id="2.7.7.42" evidence="9"/>
<dbReference type="NCBIfam" id="NF010707">
    <property type="entry name" value="PRK14109.1"/>
    <property type="match status" value="1"/>
</dbReference>
<sequence length="1043" mass="116370">MASPNFALTMHDIIHAGLEDMDDTVAAMDSLVDSGLDAVRIHPLLNALSHACDPNTALHTLVTLVGAWHRDGDDLMPALSDGRAMNRLIAVLGGSEAMGTLMRSRPDLVTAATFDPLATGAYDRGARRRCMLAAIGANPDDPMPRSTQPLAQATSSLRRCYYTQLAAIMAEDLTHADPMGAQPEISGKLSDLADCALEGALAIARHEVEYDDGCRFTVIAMGKLGARELNYVSDVDLIYVVEPANPEDENELGRLTRVGTVLATTMQRVCQSAIAGVGEPTLWQIDGGLRPEGKDGPLVRRLDAHREYYDRWAQNWEFQALLKARPAAGDAEIGATYMTMTRPLVWSASHRENFVNDCQQMRRRVEDLIPAPLRDREVKLGKGGLRDVEFTVQMLQLVHGRTDTNLRCSDTLTGLRVLSQGGYISRNQAARLALDYRFERVIEHRQQMWGLKRTHLFPDIAAHDQDSPSRGRERTALELGRNPELRRLARAFDMRPDQLVARFHDVLNEVRRLHMDIYYRPMLPINAQLDDDQVQLSESAMRDRFAAIGFADPDAAIRHVRALSVGVSRASRINRILLPSVLQWLGHGQNPDMGLLHWRRLEERFGEGSPYLGLLRDSPMAARRLCHVLSNSRYLGDALTKSVESVGWLSDDAMLRARSRHSLDVQCRATNARYAEDLTGFATSLRAMRRREIERIGLAWANRTMDDDTCLHAMTDVYDALIDSALAWSIRASCRAHGATDAHATLAVLALGRYGGAEVNFSSDADAIVIYRRADGVDEEHANRFAQSVVDQLRAVLQGPSTLEPRLELDLDLRPEGRNGPLVRSYASCEEYYAHWASTWEHQALLRARHAAGDGVLATDFLERIADPLRYPDTPPGDVEIGEIRRLKARMEAERLPRGVRRERHLKLGRGGLSDVEWAVQSLQLCHAGRHPELRVTSTLPALAQLESLDLVDHADADVLRRAWRMCTAARNGNYLWSGRPSTADIIPDDLESLGGVAVYLGYPAHRGQYFDNDLLAVMRQCREVVERLFYGDAGRTWSRPRV</sequence>
<dbReference type="InterPro" id="IPR013546">
    <property type="entry name" value="PII_UdlTrfase/GS_AdlTrfase"/>
</dbReference>
<dbReference type="GO" id="GO:0008882">
    <property type="term" value="F:[glutamate-ammonia-ligase] adenylyltransferase activity"/>
    <property type="evidence" value="ECO:0007669"/>
    <property type="project" value="UniProtKB-EC"/>
</dbReference>
<proteinExistence type="predicted"/>
<keyword evidence="6" id="KW-0511">Multifunctional enzyme</keyword>
<evidence type="ECO:0000256" key="5">
    <source>
        <dbReference type="ARBA" id="ARBA00022842"/>
    </source>
</evidence>
<evidence type="ECO:0000313" key="9">
    <source>
        <dbReference type="EMBL" id="KFI76863.1"/>
    </source>
</evidence>
<keyword evidence="2 9" id="KW-0548">Nucleotidyltransferase</keyword>
<dbReference type="InterPro" id="IPR023057">
    <property type="entry name" value="GlnE"/>
</dbReference>
<dbReference type="SUPFAM" id="SSF81593">
    <property type="entry name" value="Nucleotidyltransferase substrate binding subunit/domain"/>
    <property type="match status" value="2"/>
</dbReference>
<dbReference type="OrthoDB" id="9759366at2"/>
<accession>A0A087C0R3</accession>
<dbReference type="InterPro" id="IPR043519">
    <property type="entry name" value="NT_sf"/>
</dbReference>
<dbReference type="Proteomes" id="UP000029082">
    <property type="component" value="Unassembled WGS sequence"/>
</dbReference>
<keyword evidence="3" id="KW-0547">Nucleotide-binding</keyword>
<dbReference type="InterPro" id="IPR005190">
    <property type="entry name" value="GlnE_rpt_dom"/>
</dbReference>
<dbReference type="EMBL" id="JGZE01000011">
    <property type="protein sequence ID" value="KFI76863.1"/>
    <property type="molecule type" value="Genomic_DNA"/>
</dbReference>
<protein>
    <submittedName>
        <fullName evidence="9">Glutamine-synthetase adenylyltransferase</fullName>
        <ecNumber evidence="9">2.7.7.42</ecNumber>
    </submittedName>
</protein>
<keyword evidence="5" id="KW-0460">Magnesium</keyword>
<evidence type="ECO:0000256" key="3">
    <source>
        <dbReference type="ARBA" id="ARBA00022741"/>
    </source>
</evidence>
<dbReference type="eggNOG" id="COG1391">
    <property type="taxonomic scope" value="Bacteria"/>
</dbReference>
<evidence type="ECO:0000256" key="1">
    <source>
        <dbReference type="ARBA" id="ARBA00022679"/>
    </source>
</evidence>
<evidence type="ECO:0000259" key="7">
    <source>
        <dbReference type="Pfam" id="PF03710"/>
    </source>
</evidence>
<evidence type="ECO:0000256" key="4">
    <source>
        <dbReference type="ARBA" id="ARBA00022840"/>
    </source>
</evidence>
<keyword evidence="4" id="KW-0067">ATP-binding</keyword>
<dbReference type="GO" id="GO:0005829">
    <property type="term" value="C:cytosol"/>
    <property type="evidence" value="ECO:0007669"/>
    <property type="project" value="TreeGrafter"/>
</dbReference>
<dbReference type="AlphaFoldDB" id="A0A087C0R3"/>
<comment type="caution">
    <text evidence="9">The sequence shown here is derived from an EMBL/GenBank/DDBJ whole genome shotgun (WGS) entry which is preliminary data.</text>
</comment>
<keyword evidence="1 9" id="KW-0808">Transferase</keyword>
<dbReference type="CDD" id="cd05401">
    <property type="entry name" value="NT_GlnE_GlnD_like"/>
    <property type="match status" value="2"/>
</dbReference>
<dbReference type="PANTHER" id="PTHR30621:SF0">
    <property type="entry name" value="BIFUNCTIONAL GLUTAMINE SYNTHETASE ADENYLYLTRANSFERASE_ADENYLYL-REMOVING ENZYME"/>
    <property type="match status" value="1"/>
</dbReference>
<feature type="domain" description="PII-uridylyltransferase/Glutamine-synthetase adenylyltransferase" evidence="8">
    <location>
        <begin position="360"/>
        <end position="458"/>
    </location>
</feature>
<evidence type="ECO:0000256" key="6">
    <source>
        <dbReference type="ARBA" id="ARBA00023268"/>
    </source>
</evidence>
<dbReference type="GO" id="GO:0000820">
    <property type="term" value="P:regulation of glutamine family amino acid metabolic process"/>
    <property type="evidence" value="ECO:0007669"/>
    <property type="project" value="TreeGrafter"/>
</dbReference>
<evidence type="ECO:0000259" key="8">
    <source>
        <dbReference type="Pfam" id="PF08335"/>
    </source>
</evidence>
<gene>
    <name evidence="9" type="ORF">BMON_0769</name>
</gene>
<feature type="domain" description="Glutamate-ammonia ligase adenylyltransferase repeated" evidence="7">
    <location>
        <begin position="624"/>
        <end position="863"/>
    </location>
</feature>
<feature type="domain" description="Glutamate-ammonia ligase adenylyltransferase repeated" evidence="7">
    <location>
        <begin position="86"/>
        <end position="336"/>
    </location>
</feature>
<reference evidence="9 10" key="1">
    <citation type="submission" date="2014-03" db="EMBL/GenBank/DDBJ databases">
        <title>Genomics of Bifidobacteria.</title>
        <authorList>
            <person name="Ventura M."/>
            <person name="Milani C."/>
            <person name="Lugli G.A."/>
        </authorList>
    </citation>
    <scope>NUCLEOTIDE SEQUENCE [LARGE SCALE GENOMIC DNA]</scope>
    <source>
        <strain evidence="9 10">DSM 21395</strain>
    </source>
</reference>
<dbReference type="Pfam" id="PF08335">
    <property type="entry name" value="GlnD_UR_UTase"/>
    <property type="match status" value="2"/>
</dbReference>
<evidence type="ECO:0000313" key="10">
    <source>
        <dbReference type="Proteomes" id="UP000029082"/>
    </source>
</evidence>
<organism evidence="9 10">
    <name type="scientific">Bifidobacterium mongoliense DSM 21395</name>
    <dbReference type="NCBI Taxonomy" id="1437603"/>
    <lineage>
        <taxon>Bacteria</taxon>
        <taxon>Bacillati</taxon>
        <taxon>Actinomycetota</taxon>
        <taxon>Actinomycetes</taxon>
        <taxon>Bifidobacteriales</taxon>
        <taxon>Bifidobacteriaceae</taxon>
        <taxon>Bifidobacterium</taxon>
    </lineage>
</organism>
<dbReference type="STRING" id="1437603.GCA_000771525_01194"/>
<dbReference type="Pfam" id="PF03710">
    <property type="entry name" value="GlnE"/>
    <property type="match status" value="2"/>
</dbReference>